<evidence type="ECO:0000256" key="2">
    <source>
        <dbReference type="ARBA" id="ARBA00022490"/>
    </source>
</evidence>
<dbReference type="GO" id="GO:0007015">
    <property type="term" value="P:actin filament organization"/>
    <property type="evidence" value="ECO:0007669"/>
    <property type="project" value="TreeGrafter"/>
</dbReference>
<dbReference type="InterPro" id="IPR032675">
    <property type="entry name" value="LRR_dom_sf"/>
</dbReference>
<evidence type="ECO:0000256" key="1">
    <source>
        <dbReference type="ARBA" id="ARBA00004245"/>
    </source>
</evidence>
<sequence>VVFESESIPAVIETNSSDLVEVQVASDVDQPTSQTVVPKQIPVENISKYIPSIIEPVSFVEAPVVSEEVVVSVDQPIGQSIVLVETVAEPVIPAVSKNIVEQVTASVLVQESIVSGESVASEEQISKDIVLDVDSSSGVVEAPSADVVSVEVVAVIEQPNLDTANTKNFFESTLIAANIAGDGLLDAKKYLIDEIPISTVVETDTKTKTTISNLSIDLLSPDSVPKDVGDAVSVHETTILSESGDVIKEIVTTEMHQVVTTKPVEIEVETEKEIVQTIQEEGELDIAWLANELVINAGMSTLELTDDGLTTDEIVLIAKALEVNTTLEKLNIEGNEISEEAFLALIRVIRVNRTLREVIIGSQKITISEELEQELASALEINEYITIFKYTFRNAATAVRVLTALSRNQAEYEVWLHRKKTKTIYITETTEITTVKTDRRLFKHHSAGGEGEGEFLEEHEQELVERADDQEITAVVSKSLPSEGDFAVEQSTLSVDLPAVSADIELSNSVESDVAQPSPIVSASLIEEKLPRNIAVEDVQQVSADDIIAPAVSSEDITIEIALVDEISIDQVAEILPKPVPETIVQESVVSEQDITTNAITFSEEYTKELPAIASSDEFLSDTPSQIQETIISEASHEFMSSVSGIQSEVAESNIEQDILVNKTIHISESSIEETVDAIPIIVTDIVVAVKSEAVITIEENAPIVDVTVAHQVAVKESAGLIVSVADVENIQVVENVTETTTIDSLPIVDANVKQQLPDIDVVENPTVLPLTNENSVTVNEAPFKEIFVPAADELVPVLRQVVLEETSAKETETQPSIFLENRTVIETATKIAENHDLEVISNEIIMVNSAVENPTIDTTVAENVGRNDSSDDAVKLEATVTLIPAVEDVKAASNLIVEDTPMSSAKALPDVFINSETKVNEPVPEILTSPIPAFDITEGDLVSITHAIDSALSIVEVPDEPQIIQPDISNNADGIEISVNVAEASPNEIVEVAVKNITQTIVSVDAIPQVILIEESLQVIGDFPALPANATEITTAVVDVTENIEYQAANESLARPIYAQTLPVETTHSTLTQENDAIPANIALFETAAPIAATITSPETQNVAVDQVTNNSVASGEVTAVKKTRRVVKVTRRVVNAENGEETEIVEEQEEFIDD</sequence>
<evidence type="ECO:0000313" key="5">
    <source>
        <dbReference type="Proteomes" id="UP001211907"/>
    </source>
</evidence>
<comment type="caution">
    <text evidence="4">The sequence shown here is derived from an EMBL/GenBank/DDBJ whole genome shotgun (WGS) entry which is preliminary data.</text>
</comment>
<dbReference type="SUPFAM" id="SSF52047">
    <property type="entry name" value="RNI-like"/>
    <property type="match status" value="1"/>
</dbReference>
<keyword evidence="2" id="KW-0963">Cytoplasm</keyword>
<keyword evidence="3" id="KW-0206">Cytoskeleton</keyword>
<dbReference type="Gene3D" id="3.80.10.10">
    <property type="entry name" value="Ribonuclease Inhibitor"/>
    <property type="match status" value="1"/>
</dbReference>
<dbReference type="EMBL" id="JADGJH010003474">
    <property type="protein sequence ID" value="KAJ3090678.1"/>
    <property type="molecule type" value="Genomic_DNA"/>
</dbReference>
<dbReference type="GO" id="GO:0005523">
    <property type="term" value="F:tropomyosin binding"/>
    <property type="evidence" value="ECO:0007669"/>
    <property type="project" value="InterPro"/>
</dbReference>
<evidence type="ECO:0000256" key="3">
    <source>
        <dbReference type="ARBA" id="ARBA00023212"/>
    </source>
</evidence>
<dbReference type="AlphaFoldDB" id="A0AAD5SPH1"/>
<name>A0AAD5SPH1_9FUNG</name>
<dbReference type="PANTHER" id="PTHR10901:SF6">
    <property type="entry name" value="TROPOMODULIN, ISOFORM N"/>
    <property type="match status" value="1"/>
</dbReference>
<keyword evidence="5" id="KW-1185">Reference proteome</keyword>
<dbReference type="Proteomes" id="UP001211907">
    <property type="component" value="Unassembled WGS sequence"/>
</dbReference>
<organism evidence="4 5">
    <name type="scientific">Physocladia obscura</name>
    <dbReference type="NCBI Taxonomy" id="109957"/>
    <lineage>
        <taxon>Eukaryota</taxon>
        <taxon>Fungi</taxon>
        <taxon>Fungi incertae sedis</taxon>
        <taxon>Chytridiomycota</taxon>
        <taxon>Chytridiomycota incertae sedis</taxon>
        <taxon>Chytridiomycetes</taxon>
        <taxon>Chytridiales</taxon>
        <taxon>Chytriomycetaceae</taxon>
        <taxon>Physocladia</taxon>
    </lineage>
</organism>
<dbReference type="GO" id="GO:0051694">
    <property type="term" value="P:pointed-end actin filament capping"/>
    <property type="evidence" value="ECO:0007669"/>
    <property type="project" value="InterPro"/>
</dbReference>
<feature type="non-terminal residue" evidence="4">
    <location>
        <position position="1"/>
    </location>
</feature>
<dbReference type="GO" id="GO:0005856">
    <property type="term" value="C:cytoskeleton"/>
    <property type="evidence" value="ECO:0007669"/>
    <property type="project" value="UniProtKB-SubCell"/>
</dbReference>
<protein>
    <submittedName>
        <fullName evidence="4">Uncharacterized protein</fullName>
    </submittedName>
</protein>
<feature type="non-terminal residue" evidence="4">
    <location>
        <position position="1156"/>
    </location>
</feature>
<evidence type="ECO:0000313" key="4">
    <source>
        <dbReference type="EMBL" id="KAJ3090678.1"/>
    </source>
</evidence>
<dbReference type="InterPro" id="IPR004934">
    <property type="entry name" value="TMOD"/>
</dbReference>
<comment type="subcellular location">
    <subcellularLocation>
        <location evidence="1">Cytoplasm</location>
        <location evidence="1">Cytoskeleton</location>
    </subcellularLocation>
</comment>
<reference evidence="4" key="1">
    <citation type="submission" date="2020-05" db="EMBL/GenBank/DDBJ databases">
        <title>Phylogenomic resolution of chytrid fungi.</title>
        <authorList>
            <person name="Stajich J.E."/>
            <person name="Amses K."/>
            <person name="Simmons R."/>
            <person name="Seto K."/>
            <person name="Myers J."/>
            <person name="Bonds A."/>
            <person name="Quandt C.A."/>
            <person name="Barry K."/>
            <person name="Liu P."/>
            <person name="Grigoriev I."/>
            <person name="Longcore J.E."/>
            <person name="James T.Y."/>
        </authorList>
    </citation>
    <scope>NUCLEOTIDE SEQUENCE</scope>
    <source>
        <strain evidence="4">JEL0513</strain>
    </source>
</reference>
<dbReference type="PANTHER" id="PTHR10901">
    <property type="entry name" value="TROPOMODULIN"/>
    <property type="match status" value="1"/>
</dbReference>
<proteinExistence type="predicted"/>
<gene>
    <name evidence="4" type="ORF">HK100_007373</name>
</gene>
<accession>A0AAD5SPH1</accession>